<evidence type="ECO:0000313" key="2">
    <source>
        <dbReference type="EMBL" id="GAA0482828.1"/>
    </source>
</evidence>
<protein>
    <submittedName>
        <fullName evidence="2">Uncharacterized protein</fullName>
    </submittedName>
</protein>
<comment type="caution">
    <text evidence="2">The sequence shown here is derived from an EMBL/GenBank/DDBJ whole genome shotgun (WGS) entry which is preliminary data.</text>
</comment>
<dbReference type="RefSeq" id="WP_229953316.1">
    <property type="nucleotide sequence ID" value="NZ_BAAAEM010000003.1"/>
</dbReference>
<keyword evidence="1" id="KW-1133">Transmembrane helix</keyword>
<evidence type="ECO:0000256" key="1">
    <source>
        <dbReference type="SAM" id="Phobius"/>
    </source>
</evidence>
<dbReference type="EMBL" id="BAAAEM010000003">
    <property type="protein sequence ID" value="GAA0482828.1"/>
    <property type="molecule type" value="Genomic_DNA"/>
</dbReference>
<keyword evidence="3" id="KW-1185">Reference proteome</keyword>
<proteinExistence type="predicted"/>
<accession>A0ABP3KMD1</accession>
<sequence length="239" mass="26703">MKLLSFRNVWRFNAIAIALIVLFGIAAMIFVAVDFLSYRPDHRGFGSVSSQSSATEDGKVHLAFSEWVDLPGTTLAAMKFGVTDQLESNGSSFGSGSKYKSNTVEERNIILLDRADGSFRHIVPDNDRKLLNWYVLTAGESKDNKDRKAIGFVAQFVSRSHTENSSEIVMTDILLGSFLTGRQKWIITEVEALDYPKLVETEAATMIIWSEGRARFLRVGLDDLEIEIDQEISMVPNSQ</sequence>
<keyword evidence="1" id="KW-0812">Transmembrane</keyword>
<dbReference type="Proteomes" id="UP001500713">
    <property type="component" value="Unassembled WGS sequence"/>
</dbReference>
<gene>
    <name evidence="2" type="ORF">GCM10009096_26480</name>
</gene>
<organism evidence="2 3">
    <name type="scientific">Parasphingorhabdus litoris</name>
    <dbReference type="NCBI Taxonomy" id="394733"/>
    <lineage>
        <taxon>Bacteria</taxon>
        <taxon>Pseudomonadati</taxon>
        <taxon>Pseudomonadota</taxon>
        <taxon>Alphaproteobacteria</taxon>
        <taxon>Sphingomonadales</taxon>
        <taxon>Sphingomonadaceae</taxon>
        <taxon>Parasphingorhabdus</taxon>
    </lineage>
</organism>
<feature type="transmembrane region" description="Helical" evidence="1">
    <location>
        <begin position="12"/>
        <end position="33"/>
    </location>
</feature>
<evidence type="ECO:0000313" key="3">
    <source>
        <dbReference type="Proteomes" id="UP001500713"/>
    </source>
</evidence>
<name>A0ABP3KMD1_9SPHN</name>
<keyword evidence="1" id="KW-0472">Membrane</keyword>
<reference evidence="3" key="1">
    <citation type="journal article" date="2019" name="Int. J. Syst. Evol. Microbiol.">
        <title>The Global Catalogue of Microorganisms (GCM) 10K type strain sequencing project: providing services to taxonomists for standard genome sequencing and annotation.</title>
        <authorList>
            <consortium name="The Broad Institute Genomics Platform"/>
            <consortium name="The Broad Institute Genome Sequencing Center for Infectious Disease"/>
            <person name="Wu L."/>
            <person name="Ma J."/>
        </authorList>
    </citation>
    <scope>NUCLEOTIDE SEQUENCE [LARGE SCALE GENOMIC DNA]</scope>
    <source>
        <strain evidence="3">JCM 14162</strain>
    </source>
</reference>